<dbReference type="Gene3D" id="1.10.3210.10">
    <property type="entry name" value="Hypothetical protein af1432"/>
    <property type="match status" value="1"/>
</dbReference>
<organism evidence="4 5">
    <name type="scientific">Nitrospira japonica</name>
    <dbReference type="NCBI Taxonomy" id="1325564"/>
    <lineage>
        <taxon>Bacteria</taxon>
        <taxon>Pseudomonadati</taxon>
        <taxon>Nitrospirota</taxon>
        <taxon>Nitrospiria</taxon>
        <taxon>Nitrospirales</taxon>
        <taxon>Nitrospiraceae</taxon>
        <taxon>Nitrospira</taxon>
    </lineage>
</organism>
<evidence type="ECO:0000259" key="3">
    <source>
        <dbReference type="PROSITE" id="PS51832"/>
    </source>
</evidence>
<dbReference type="NCBIfam" id="TIGR00277">
    <property type="entry name" value="HDIG"/>
    <property type="match status" value="1"/>
</dbReference>
<dbReference type="SUPFAM" id="SSF109604">
    <property type="entry name" value="HD-domain/PDEase-like"/>
    <property type="match status" value="1"/>
</dbReference>
<feature type="domain" description="HD-GYP" evidence="3">
    <location>
        <begin position="179"/>
        <end position="374"/>
    </location>
</feature>
<proteinExistence type="predicted"/>
<dbReference type="RefSeq" id="WP_172834310.1">
    <property type="nucleotide sequence ID" value="NZ_LT828648.1"/>
</dbReference>
<dbReference type="InterPro" id="IPR006675">
    <property type="entry name" value="HDIG_dom"/>
</dbReference>
<dbReference type="AlphaFoldDB" id="A0A1W1I726"/>
<dbReference type="Pfam" id="PF13487">
    <property type="entry name" value="HD_5"/>
    <property type="match status" value="1"/>
</dbReference>
<gene>
    <name evidence="4" type="ORF">NSJP_2655</name>
</gene>
<protein>
    <submittedName>
        <fullName evidence="4">Putative Response regulator with HD domain</fullName>
    </submittedName>
</protein>
<keyword evidence="5" id="KW-1185">Reference proteome</keyword>
<dbReference type="PANTHER" id="PTHR45228">
    <property type="entry name" value="CYCLIC DI-GMP PHOSPHODIESTERASE TM_0186-RELATED"/>
    <property type="match status" value="1"/>
</dbReference>
<evidence type="ECO:0000259" key="2">
    <source>
        <dbReference type="PROSITE" id="PS50110"/>
    </source>
</evidence>
<dbReference type="STRING" id="1325564.NSJP_2655"/>
<dbReference type="Proteomes" id="UP000192042">
    <property type="component" value="Chromosome I"/>
</dbReference>
<dbReference type="EMBL" id="LT828648">
    <property type="protein sequence ID" value="SLM48822.1"/>
    <property type="molecule type" value="Genomic_DNA"/>
</dbReference>
<dbReference type="Pfam" id="PF00072">
    <property type="entry name" value="Response_reg"/>
    <property type="match status" value="1"/>
</dbReference>
<dbReference type="PROSITE" id="PS51832">
    <property type="entry name" value="HD_GYP"/>
    <property type="match status" value="1"/>
</dbReference>
<evidence type="ECO:0000256" key="1">
    <source>
        <dbReference type="PROSITE-ProRule" id="PRU00169"/>
    </source>
</evidence>
<dbReference type="PANTHER" id="PTHR45228:SF1">
    <property type="entry name" value="CYCLIC DI-GMP PHOSPHODIESTERASE TM_0186"/>
    <property type="match status" value="1"/>
</dbReference>
<dbReference type="CDD" id="cd00156">
    <property type="entry name" value="REC"/>
    <property type="match status" value="1"/>
</dbReference>
<dbReference type="InterPro" id="IPR001789">
    <property type="entry name" value="Sig_transdc_resp-reg_receiver"/>
</dbReference>
<name>A0A1W1I726_9BACT</name>
<dbReference type="KEGG" id="nja:NSJP_2655"/>
<feature type="modified residue" description="4-aspartylphosphate" evidence="1">
    <location>
        <position position="63"/>
    </location>
</feature>
<dbReference type="InterPro" id="IPR037522">
    <property type="entry name" value="HD_GYP_dom"/>
</dbReference>
<dbReference type="InterPro" id="IPR003607">
    <property type="entry name" value="HD/PDEase_dom"/>
</dbReference>
<dbReference type="PROSITE" id="PS50110">
    <property type="entry name" value="RESPONSE_REGULATORY"/>
    <property type="match status" value="1"/>
</dbReference>
<keyword evidence="1" id="KW-0597">Phosphoprotein</keyword>
<feature type="domain" description="Response regulatory" evidence="2">
    <location>
        <begin position="15"/>
        <end position="128"/>
    </location>
</feature>
<dbReference type="Gene3D" id="3.40.50.2300">
    <property type="match status" value="1"/>
</dbReference>
<dbReference type="CDD" id="cd00077">
    <property type="entry name" value="HDc"/>
    <property type="match status" value="1"/>
</dbReference>
<reference evidence="4 5" key="1">
    <citation type="submission" date="2017-03" db="EMBL/GenBank/DDBJ databases">
        <authorList>
            <person name="Afonso C.L."/>
            <person name="Miller P.J."/>
            <person name="Scott M.A."/>
            <person name="Spackman E."/>
            <person name="Goraichik I."/>
            <person name="Dimitrov K.M."/>
            <person name="Suarez D.L."/>
            <person name="Swayne D.E."/>
        </authorList>
    </citation>
    <scope>NUCLEOTIDE SEQUENCE [LARGE SCALE GENOMIC DNA]</scope>
    <source>
        <strain evidence="4">Genome sequencing of Nitrospira japonica strain NJ11</strain>
    </source>
</reference>
<sequence>MHVALSEKRSQAKPTVLVVDDEAGPRDALKVILRPFFNIQAAGSARAAIDVLNSQQIDLITLDQKLPDRQGLDLLQEIKHDHADVEVIIITGYGSLKAAMDGIRHGAAGYLLKPFNVTELVTLVNQTLHKKQRLDYLRRFVHYPEAMWESEASCAATWNEIRSGYAAISAQPDVMTATEAAEFRFLLPLLSDLLEAKERELLNHCSRVSFYATLLANRMDLTEGEQKSLALGAFLHDIGRIVAGPCHFADDAIRSLGGTQDHKRHTELGVRMIEPLGLPAEVGQIIGYHHERWDGTGYPHGLQGEGIPLLARIVCLAQAFDHLTAELPDRNSLSLDEACDFITGHTGDYFDPTLTTLFVRVVQECKASLPAMAIATNPSRPPHA</sequence>
<evidence type="ECO:0000313" key="4">
    <source>
        <dbReference type="EMBL" id="SLM48822.1"/>
    </source>
</evidence>
<dbReference type="InterPro" id="IPR011006">
    <property type="entry name" value="CheY-like_superfamily"/>
</dbReference>
<dbReference type="SMART" id="SM00448">
    <property type="entry name" value="REC"/>
    <property type="match status" value="1"/>
</dbReference>
<evidence type="ECO:0000313" key="5">
    <source>
        <dbReference type="Proteomes" id="UP000192042"/>
    </source>
</evidence>
<dbReference type="SMART" id="SM00471">
    <property type="entry name" value="HDc"/>
    <property type="match status" value="1"/>
</dbReference>
<dbReference type="GO" id="GO:0000160">
    <property type="term" value="P:phosphorelay signal transduction system"/>
    <property type="evidence" value="ECO:0007669"/>
    <property type="project" value="InterPro"/>
</dbReference>
<dbReference type="InterPro" id="IPR052020">
    <property type="entry name" value="Cyclic_di-GMP/3'3'-cGAMP_PDE"/>
</dbReference>
<dbReference type="SUPFAM" id="SSF52172">
    <property type="entry name" value="CheY-like"/>
    <property type="match status" value="1"/>
</dbReference>
<accession>A0A1W1I726</accession>